<dbReference type="EMBL" id="HG529609">
    <property type="protein sequence ID" value="CDI54289.1"/>
    <property type="molecule type" value="Genomic_DNA"/>
</dbReference>
<feature type="region of interest" description="Disordered" evidence="1">
    <location>
        <begin position="433"/>
        <end position="471"/>
    </location>
</feature>
<name>A0A077RAQ6_9BASI</name>
<reference evidence="2" key="1">
    <citation type="journal article" date="2014" name="Genome Biol. Evol.">
        <title>Gene Loss Rather Than Gene Gain Is Associated with a Host Jump from Monocots to Dicots in the Smut Fungus Melanopsichium pennsylvanicum.</title>
        <authorList>
            <person name="Sharma R."/>
            <person name="Mishra B."/>
            <person name="Runge F."/>
            <person name="Thines M."/>
        </authorList>
    </citation>
    <scope>NUCLEOTIDE SEQUENCE</scope>
    <source>
        <strain evidence="2">4</strain>
    </source>
</reference>
<feature type="region of interest" description="Disordered" evidence="1">
    <location>
        <begin position="1"/>
        <end position="45"/>
    </location>
</feature>
<evidence type="ECO:0000313" key="2">
    <source>
        <dbReference type="EMBL" id="CDI54289.1"/>
    </source>
</evidence>
<accession>A0A077RAQ6</accession>
<feature type="compositionally biased region" description="Basic residues" evidence="1">
    <location>
        <begin position="1"/>
        <end position="13"/>
    </location>
</feature>
<feature type="compositionally biased region" description="Polar residues" evidence="1">
    <location>
        <begin position="442"/>
        <end position="452"/>
    </location>
</feature>
<dbReference type="AlphaFoldDB" id="A0A077RAQ6"/>
<dbReference type="PANTHER" id="PTHR21974:SF2">
    <property type="entry name" value="RE15880P"/>
    <property type="match status" value="1"/>
</dbReference>
<evidence type="ECO:0000256" key="1">
    <source>
        <dbReference type="SAM" id="MobiDB-lite"/>
    </source>
</evidence>
<sequence>MKAQRPNRPRVHSGARNAMFDDVDDLLRDDTANDSKQTPSPPPFTVAGSALATAATLALENLNRSGVAASERSVPAYQPPLRQRIADFYQRHTTLIEAIKDLGDVPAKLEQTQHDIFAVTGKVKSQEVRLKTLQIFTQELRDAHHKMGSSMTKRLMNKRGNRARLVIQAHNDAEKAAVQQAAHEAELESSKFLLSCKYERKVELERDLIDYSALSNELDKIDDTLFDGATPEFVQDDYAEWEVKVWLQVQLFMAAETNREKRARQMLKDASPILVSIIKDVQTALQHCIDAGVASNQKYSKNLVSNTTPKSTVKGTQPLVLRAKTSSGKFFTTLAKARGSQMLVERPPEFKLIELHLMPGSKNPKAVDERGLHKSLETSYAQAKTLDSYLKREIAASLERQKKLTAETAKLHGTMRSAKQHLRDVRRRIIQSVVAEERSEGTGAQRTSTNYNHAEERPTSDGNPSSSKEQRNFALPLQDAPNPMISTHFQENLRKEALSRLRKLVALPEPESDDDNLYPVIA</sequence>
<organism evidence="2">
    <name type="scientific">Melanopsichium pennsylvanicum 4</name>
    <dbReference type="NCBI Taxonomy" id="1398559"/>
    <lineage>
        <taxon>Eukaryota</taxon>
        <taxon>Fungi</taxon>
        <taxon>Dikarya</taxon>
        <taxon>Basidiomycota</taxon>
        <taxon>Ustilaginomycotina</taxon>
        <taxon>Ustilaginomycetes</taxon>
        <taxon>Ustilaginales</taxon>
        <taxon>Ustilaginaceae</taxon>
        <taxon>Melanopsichium</taxon>
    </lineage>
</organism>
<proteinExistence type="predicted"/>
<dbReference type="PANTHER" id="PTHR21974">
    <property type="entry name" value="RE15880P"/>
    <property type="match status" value="1"/>
</dbReference>
<protein>
    <submittedName>
        <fullName evidence="2">Uncharacterized protein</fullName>
    </submittedName>
</protein>